<comment type="caution">
    <text evidence="1">The sequence shown here is derived from an EMBL/GenBank/DDBJ whole genome shotgun (WGS) entry which is preliminary data.</text>
</comment>
<dbReference type="RefSeq" id="WP_211306321.1">
    <property type="nucleotide sequence ID" value="NZ_MSZV01000013.1"/>
</dbReference>
<evidence type="ECO:0000313" key="1">
    <source>
        <dbReference type="EMBL" id="PWK85861.1"/>
    </source>
</evidence>
<dbReference type="EMBL" id="QGHC01000008">
    <property type="protein sequence ID" value="PWK85861.1"/>
    <property type="molecule type" value="Genomic_DNA"/>
</dbReference>
<proteinExistence type="predicted"/>
<dbReference type="InterPro" id="IPR029063">
    <property type="entry name" value="SAM-dependent_MTases_sf"/>
</dbReference>
<dbReference type="Proteomes" id="UP000245812">
    <property type="component" value="Unassembled WGS sequence"/>
</dbReference>
<name>A0A316HXK5_9GAMM</name>
<evidence type="ECO:0000313" key="2">
    <source>
        <dbReference type="Proteomes" id="UP000245812"/>
    </source>
</evidence>
<protein>
    <submittedName>
        <fullName evidence="1">Uncharacterized protein</fullName>
    </submittedName>
</protein>
<organism evidence="1 2">
    <name type="scientific">Fulvimonas soli</name>
    <dbReference type="NCBI Taxonomy" id="155197"/>
    <lineage>
        <taxon>Bacteria</taxon>
        <taxon>Pseudomonadati</taxon>
        <taxon>Pseudomonadota</taxon>
        <taxon>Gammaproteobacteria</taxon>
        <taxon>Lysobacterales</taxon>
        <taxon>Rhodanobacteraceae</taxon>
        <taxon>Fulvimonas</taxon>
    </lineage>
</organism>
<reference evidence="1 2" key="1">
    <citation type="submission" date="2018-05" db="EMBL/GenBank/DDBJ databases">
        <title>Genomic Encyclopedia of Type Strains, Phase IV (KMG-IV): sequencing the most valuable type-strain genomes for metagenomic binning, comparative biology and taxonomic classification.</title>
        <authorList>
            <person name="Goeker M."/>
        </authorList>
    </citation>
    <scope>NUCLEOTIDE SEQUENCE [LARGE SCALE GENOMIC DNA]</scope>
    <source>
        <strain evidence="1 2">DSM 14263</strain>
    </source>
</reference>
<accession>A0A316HXK5</accession>
<gene>
    <name evidence="1" type="ORF">C7456_108157</name>
</gene>
<sequence>MLRDVATLAPDSWLAMSFLLPLSMAEAAVRPGLELAEKGARASGTPFLSYCTPTEILAEARAAGLADAWHVSADELAARYFANRTDGLRPPRNAEELLVARVGSGRG</sequence>
<dbReference type="AlphaFoldDB" id="A0A316HXK5"/>
<dbReference type="SUPFAM" id="SSF53335">
    <property type="entry name" value="S-adenosyl-L-methionine-dependent methyltransferases"/>
    <property type="match status" value="1"/>
</dbReference>
<keyword evidence="2" id="KW-1185">Reference proteome</keyword>